<dbReference type="PANTHER" id="PTHR11638">
    <property type="entry name" value="ATP-DEPENDENT CLP PROTEASE"/>
    <property type="match status" value="1"/>
</dbReference>
<evidence type="ECO:0000256" key="2">
    <source>
        <dbReference type="ARBA" id="ARBA00022741"/>
    </source>
</evidence>
<dbReference type="InterPro" id="IPR050130">
    <property type="entry name" value="ClpA_ClpB"/>
</dbReference>
<dbReference type="Pfam" id="PF02861">
    <property type="entry name" value="Clp_N"/>
    <property type="match status" value="1"/>
</dbReference>
<keyword evidence="2" id="KW-0547">Nucleotide-binding</keyword>
<dbReference type="Pfam" id="PF00004">
    <property type="entry name" value="AAA"/>
    <property type="match status" value="1"/>
</dbReference>
<evidence type="ECO:0000256" key="3">
    <source>
        <dbReference type="ARBA" id="ARBA00022840"/>
    </source>
</evidence>
<dbReference type="AlphaFoldDB" id="A0A0D2KPX6"/>
<dbReference type="GO" id="GO:0005737">
    <property type="term" value="C:cytoplasm"/>
    <property type="evidence" value="ECO:0007669"/>
    <property type="project" value="TreeGrafter"/>
</dbReference>
<dbReference type="InterPro" id="IPR018368">
    <property type="entry name" value="ClpA/B_CS1"/>
</dbReference>
<gene>
    <name evidence="6" type="ORF">MNEG_10330</name>
</gene>
<organism evidence="6 7">
    <name type="scientific">Monoraphidium neglectum</name>
    <dbReference type="NCBI Taxonomy" id="145388"/>
    <lineage>
        <taxon>Eukaryota</taxon>
        <taxon>Viridiplantae</taxon>
        <taxon>Chlorophyta</taxon>
        <taxon>core chlorophytes</taxon>
        <taxon>Chlorophyceae</taxon>
        <taxon>CS clade</taxon>
        <taxon>Sphaeropleales</taxon>
        <taxon>Selenastraceae</taxon>
        <taxon>Monoraphidium</taxon>
    </lineage>
</organism>
<dbReference type="OrthoDB" id="47330at2759"/>
<dbReference type="SUPFAM" id="SSF81923">
    <property type="entry name" value="Double Clp-N motif"/>
    <property type="match status" value="1"/>
</dbReference>
<dbReference type="InterPro" id="IPR003593">
    <property type="entry name" value="AAA+_ATPase"/>
</dbReference>
<dbReference type="Gene3D" id="3.40.50.300">
    <property type="entry name" value="P-loop containing nucleotide triphosphate hydrolases"/>
    <property type="match status" value="1"/>
</dbReference>
<dbReference type="SMART" id="SM00382">
    <property type="entry name" value="AAA"/>
    <property type="match status" value="1"/>
</dbReference>
<keyword evidence="1 4" id="KW-0677">Repeat</keyword>
<dbReference type="KEGG" id="mng:MNEG_10330"/>
<evidence type="ECO:0000256" key="4">
    <source>
        <dbReference type="PROSITE-ProRule" id="PRU01251"/>
    </source>
</evidence>
<dbReference type="GO" id="GO:0034605">
    <property type="term" value="P:cellular response to heat"/>
    <property type="evidence" value="ECO:0007669"/>
    <property type="project" value="TreeGrafter"/>
</dbReference>
<keyword evidence="6" id="KW-0645">Protease</keyword>
<accession>A0A0D2KPX6</accession>
<dbReference type="GO" id="GO:0005524">
    <property type="term" value="F:ATP binding"/>
    <property type="evidence" value="ECO:0007669"/>
    <property type="project" value="UniProtKB-KW"/>
</dbReference>
<evidence type="ECO:0000256" key="1">
    <source>
        <dbReference type="ARBA" id="ARBA00022737"/>
    </source>
</evidence>
<dbReference type="GO" id="GO:0008233">
    <property type="term" value="F:peptidase activity"/>
    <property type="evidence" value="ECO:0007669"/>
    <property type="project" value="UniProtKB-KW"/>
</dbReference>
<dbReference type="SUPFAM" id="SSF52540">
    <property type="entry name" value="P-loop containing nucleoside triphosphate hydrolases"/>
    <property type="match status" value="1"/>
</dbReference>
<dbReference type="CDD" id="cd00009">
    <property type="entry name" value="AAA"/>
    <property type="match status" value="1"/>
</dbReference>
<dbReference type="RefSeq" id="XP_013896653.1">
    <property type="nucleotide sequence ID" value="XM_014041199.1"/>
</dbReference>
<sequence>MIAQQQAKELGAPEVTSEYVLLGLVAEDTTSKHGYLNSGITDDRARAAVQALTSGRRRAADDADNIPFSREVRKTFEAATNECKRSAVPYISPEHILLALLGQHECMGRRVLVSLGADLDVLRSEAVKRLKGEAEVDAPKKKKAEKEGPKALEEYCRDLCAEVRANKVDPVIGREREVARIMQILGRRTKNNPILLGEPGVGKTAIAEGLAYAIVHKQSLDGSPLPQFLEKKRIMQLDVGLLIAGAKERGELENRVTRLMQETRDAGDVVLMIDEIHTLVGAGAVGRGGGGGGGLDISNLIKPALARGDLQVGLPLEHVRVAPC</sequence>
<dbReference type="InterPro" id="IPR004176">
    <property type="entry name" value="Clp_R_N"/>
</dbReference>
<proteinExistence type="predicted"/>
<dbReference type="GeneID" id="25727482"/>
<name>A0A0D2KPX6_9CHLO</name>
<dbReference type="Gene3D" id="1.10.1780.10">
    <property type="entry name" value="Clp, N-terminal domain"/>
    <property type="match status" value="1"/>
</dbReference>
<dbReference type="Proteomes" id="UP000054498">
    <property type="component" value="Unassembled WGS sequence"/>
</dbReference>
<protein>
    <submittedName>
        <fullName evidence="6">Putative ATP-dependent Clp protease ATP-binding subunit</fullName>
    </submittedName>
</protein>
<evidence type="ECO:0000313" key="7">
    <source>
        <dbReference type="Proteomes" id="UP000054498"/>
    </source>
</evidence>
<dbReference type="GO" id="GO:0016887">
    <property type="term" value="F:ATP hydrolysis activity"/>
    <property type="evidence" value="ECO:0007669"/>
    <property type="project" value="InterPro"/>
</dbReference>
<reference evidence="6 7" key="1">
    <citation type="journal article" date="2013" name="BMC Genomics">
        <title>Reconstruction of the lipid metabolism for the microalga Monoraphidium neglectum from its genome sequence reveals characteristics suitable for biofuel production.</title>
        <authorList>
            <person name="Bogen C."/>
            <person name="Al-Dilaimi A."/>
            <person name="Albersmeier A."/>
            <person name="Wichmann J."/>
            <person name="Grundmann M."/>
            <person name="Rupp O."/>
            <person name="Lauersen K.J."/>
            <person name="Blifernez-Klassen O."/>
            <person name="Kalinowski J."/>
            <person name="Goesmann A."/>
            <person name="Mussgnug J.H."/>
            <person name="Kruse O."/>
        </authorList>
    </citation>
    <scope>NUCLEOTIDE SEQUENCE [LARGE SCALE GENOMIC DNA]</scope>
    <source>
        <strain evidence="6 7">SAG 48.87</strain>
    </source>
</reference>
<feature type="domain" description="Clp R" evidence="5">
    <location>
        <begin position="1"/>
        <end position="133"/>
    </location>
</feature>
<dbReference type="InterPro" id="IPR027417">
    <property type="entry name" value="P-loop_NTPase"/>
</dbReference>
<evidence type="ECO:0000259" key="5">
    <source>
        <dbReference type="PROSITE" id="PS51903"/>
    </source>
</evidence>
<dbReference type="PROSITE" id="PS00870">
    <property type="entry name" value="CLPAB_1"/>
    <property type="match status" value="1"/>
</dbReference>
<keyword evidence="3 6" id="KW-0067">ATP-binding</keyword>
<dbReference type="STRING" id="145388.A0A0D2KPX6"/>
<keyword evidence="7" id="KW-1185">Reference proteome</keyword>
<dbReference type="InterPro" id="IPR036628">
    <property type="entry name" value="Clp_N_dom_sf"/>
</dbReference>
<keyword evidence="6" id="KW-0378">Hydrolase</keyword>
<dbReference type="PANTHER" id="PTHR11638:SF185">
    <property type="entry name" value="ATP-DEPENDENT CLP PROTEASE ATP-BINDING SUBUNIT"/>
    <property type="match status" value="1"/>
</dbReference>
<dbReference type="EMBL" id="KK102492">
    <property type="protein sequence ID" value="KIY97633.1"/>
    <property type="molecule type" value="Genomic_DNA"/>
</dbReference>
<dbReference type="InterPro" id="IPR003959">
    <property type="entry name" value="ATPase_AAA_core"/>
</dbReference>
<dbReference type="GO" id="GO:0006508">
    <property type="term" value="P:proteolysis"/>
    <property type="evidence" value="ECO:0007669"/>
    <property type="project" value="UniProtKB-KW"/>
</dbReference>
<dbReference type="PROSITE" id="PS51903">
    <property type="entry name" value="CLP_R"/>
    <property type="match status" value="1"/>
</dbReference>
<evidence type="ECO:0000313" key="6">
    <source>
        <dbReference type="EMBL" id="KIY97633.1"/>
    </source>
</evidence>